<dbReference type="GO" id="GO:0005829">
    <property type="term" value="C:cytosol"/>
    <property type="evidence" value="ECO:0007669"/>
    <property type="project" value="TreeGrafter"/>
</dbReference>
<reference evidence="4 5" key="1">
    <citation type="submission" date="2017-08" db="EMBL/GenBank/DDBJ databases">
        <title>A Genome Sequence of Oceanimonas doudoroffii ATCC 27123T.</title>
        <authorList>
            <person name="Brennan M.A."/>
            <person name="Maclea K.S."/>
            <person name="Mcclelland W.D."/>
            <person name="Trachtenberg A.M."/>
        </authorList>
    </citation>
    <scope>NUCLEOTIDE SEQUENCE [LARGE SCALE GENOMIC DNA]</scope>
    <source>
        <strain evidence="4 5">ATCC 27123</strain>
    </source>
</reference>
<dbReference type="Proteomes" id="UP000242757">
    <property type="component" value="Unassembled WGS sequence"/>
</dbReference>
<evidence type="ECO:0000256" key="1">
    <source>
        <dbReference type="ARBA" id="ARBA00006252"/>
    </source>
</evidence>
<dbReference type="Gene3D" id="3.40.50.360">
    <property type="match status" value="1"/>
</dbReference>
<accession>A0A233RIE8</accession>
<evidence type="ECO:0000313" key="4">
    <source>
        <dbReference type="EMBL" id="OXY83168.1"/>
    </source>
</evidence>
<dbReference type="GO" id="GO:0003955">
    <property type="term" value="F:NAD(P)H dehydrogenase (quinone) activity"/>
    <property type="evidence" value="ECO:0007669"/>
    <property type="project" value="TreeGrafter"/>
</dbReference>
<evidence type="ECO:0000256" key="2">
    <source>
        <dbReference type="ARBA" id="ARBA00023002"/>
    </source>
</evidence>
<dbReference type="InterPro" id="IPR003680">
    <property type="entry name" value="Flavodoxin_fold"/>
</dbReference>
<feature type="domain" description="Flavodoxin-like fold" evidence="3">
    <location>
        <begin position="1"/>
        <end position="188"/>
    </location>
</feature>
<protein>
    <recommendedName>
        <fullName evidence="3">Flavodoxin-like fold domain-containing protein</fullName>
    </recommendedName>
</protein>
<comment type="similarity">
    <text evidence="1">Belongs to the NAD(P)H dehydrogenase (quinone) family.</text>
</comment>
<proteinExistence type="inferred from homology"/>
<evidence type="ECO:0000313" key="5">
    <source>
        <dbReference type="Proteomes" id="UP000242757"/>
    </source>
</evidence>
<dbReference type="InterPro" id="IPR029039">
    <property type="entry name" value="Flavoprotein-like_sf"/>
</dbReference>
<dbReference type="PANTHER" id="PTHR10204:SF34">
    <property type="entry name" value="NAD(P)H DEHYDROGENASE [QUINONE] 1 ISOFORM 1"/>
    <property type="match status" value="1"/>
</dbReference>
<dbReference type="PANTHER" id="PTHR10204">
    <property type="entry name" value="NAD P H OXIDOREDUCTASE-RELATED"/>
    <property type="match status" value="1"/>
</dbReference>
<dbReference type="SUPFAM" id="SSF52218">
    <property type="entry name" value="Flavoproteins"/>
    <property type="match status" value="1"/>
</dbReference>
<sequence>MKVLIVYWHPEPASFNAAMLRTASRVLTAEGQEVQISDLNEMAFNPVSGRHNFITTANPDYFKQQDEEAHAARHDGFAEDCQSERQKLAWCDLLIFQFPLWWCGMPAMMKGWVDRVFTCQHDDETKYRCDAAPFREKRAMLSLTTGGPASQYSADGPLGAMPEVLSPIHKGMLALAGFQVLEPFVAYQPACLCEHGRIALLEQYTHRLQGLEQEAAIPFPSLCD</sequence>
<dbReference type="InterPro" id="IPR051545">
    <property type="entry name" value="NAD(P)H_dehydrogenase_qn"/>
</dbReference>
<keyword evidence="5" id="KW-1185">Reference proteome</keyword>
<dbReference type="Pfam" id="PF02525">
    <property type="entry name" value="Flavodoxin_2"/>
    <property type="match status" value="1"/>
</dbReference>
<keyword evidence="2" id="KW-0560">Oxidoreductase</keyword>
<dbReference type="OrthoDB" id="9798454at2"/>
<comment type="caution">
    <text evidence="4">The sequence shown here is derived from an EMBL/GenBank/DDBJ whole genome shotgun (WGS) entry which is preliminary data.</text>
</comment>
<dbReference type="AlphaFoldDB" id="A0A233RIE8"/>
<evidence type="ECO:0000259" key="3">
    <source>
        <dbReference type="Pfam" id="PF02525"/>
    </source>
</evidence>
<name>A0A233RIE8_9GAMM</name>
<gene>
    <name evidence="4" type="ORF">B6S08_06630</name>
</gene>
<dbReference type="RefSeq" id="WP_094199943.1">
    <property type="nucleotide sequence ID" value="NZ_NBIM01000001.1"/>
</dbReference>
<organism evidence="4 5">
    <name type="scientific">Oceanimonas doudoroffii</name>
    <dbReference type="NCBI Taxonomy" id="84158"/>
    <lineage>
        <taxon>Bacteria</taxon>
        <taxon>Pseudomonadati</taxon>
        <taxon>Pseudomonadota</taxon>
        <taxon>Gammaproteobacteria</taxon>
        <taxon>Aeromonadales</taxon>
        <taxon>Aeromonadaceae</taxon>
        <taxon>Oceanimonas</taxon>
    </lineage>
</organism>
<dbReference type="EMBL" id="NBIM01000001">
    <property type="protein sequence ID" value="OXY83168.1"/>
    <property type="molecule type" value="Genomic_DNA"/>
</dbReference>